<evidence type="ECO:0000259" key="1">
    <source>
        <dbReference type="PROSITE" id="PS50883"/>
    </source>
</evidence>
<reference evidence="2 3" key="1">
    <citation type="submission" date="2017-03" db="EMBL/GenBank/DDBJ databases">
        <title>Isolation of Levoglucosan Utilizing Bacteria.</title>
        <authorList>
            <person name="Arya A.S."/>
        </authorList>
    </citation>
    <scope>NUCLEOTIDE SEQUENCE [LARGE SCALE GENOMIC DNA]</scope>
    <source>
        <strain evidence="2 3">MEC069</strain>
    </source>
</reference>
<dbReference type="InterPro" id="IPR001633">
    <property type="entry name" value="EAL_dom"/>
</dbReference>
<dbReference type="Pfam" id="PF10388">
    <property type="entry name" value="YkuI_C"/>
    <property type="match status" value="1"/>
</dbReference>
<dbReference type="PANTHER" id="PTHR33121">
    <property type="entry name" value="CYCLIC DI-GMP PHOSPHODIESTERASE PDEF"/>
    <property type="match status" value="1"/>
</dbReference>
<dbReference type="EMBL" id="MYFO01000003">
    <property type="protein sequence ID" value="TFE90906.1"/>
    <property type="molecule type" value="Genomic_DNA"/>
</dbReference>
<dbReference type="InterPro" id="IPR050706">
    <property type="entry name" value="Cyclic-di-GMP_PDE-like"/>
</dbReference>
<dbReference type="SUPFAM" id="SSF103190">
    <property type="entry name" value="Sensory domain-like"/>
    <property type="match status" value="1"/>
</dbReference>
<dbReference type="CDD" id="cd01948">
    <property type="entry name" value="EAL"/>
    <property type="match status" value="1"/>
</dbReference>
<organism evidence="2 3">
    <name type="scientific">Paenibacillus athensensis</name>
    <dbReference type="NCBI Taxonomy" id="1967502"/>
    <lineage>
        <taxon>Bacteria</taxon>
        <taxon>Bacillati</taxon>
        <taxon>Bacillota</taxon>
        <taxon>Bacilli</taxon>
        <taxon>Bacillales</taxon>
        <taxon>Paenibacillaceae</taxon>
        <taxon>Paenibacillus</taxon>
    </lineage>
</organism>
<dbReference type="PANTHER" id="PTHR33121:SF82">
    <property type="entry name" value="SIGNAL TRANSDUCTION PROTEIN CONTAINING A EAL DOMAIN"/>
    <property type="match status" value="1"/>
</dbReference>
<evidence type="ECO:0000313" key="2">
    <source>
        <dbReference type="EMBL" id="TFE90906.1"/>
    </source>
</evidence>
<comment type="caution">
    <text evidence="2">The sequence shown here is derived from an EMBL/GenBank/DDBJ whole genome shotgun (WGS) entry which is preliminary data.</text>
</comment>
<name>A0A4Y8Q9H7_9BACL</name>
<dbReference type="Gene3D" id="3.30.450.20">
    <property type="entry name" value="PAS domain"/>
    <property type="match status" value="1"/>
</dbReference>
<feature type="domain" description="EAL" evidence="1">
    <location>
        <begin position="1"/>
        <end position="251"/>
    </location>
</feature>
<evidence type="ECO:0000313" key="3">
    <source>
        <dbReference type="Proteomes" id="UP000298246"/>
    </source>
</evidence>
<keyword evidence="3" id="KW-1185">Reference proteome</keyword>
<proteinExistence type="predicted"/>
<dbReference type="PROSITE" id="PS50883">
    <property type="entry name" value="EAL"/>
    <property type="match status" value="1"/>
</dbReference>
<dbReference type="Gene3D" id="3.20.20.450">
    <property type="entry name" value="EAL domain"/>
    <property type="match status" value="1"/>
</dbReference>
<dbReference type="GO" id="GO:0071111">
    <property type="term" value="F:cyclic-guanylate-specific phosphodiesterase activity"/>
    <property type="evidence" value="ECO:0007669"/>
    <property type="project" value="InterPro"/>
</dbReference>
<dbReference type="OrthoDB" id="1673646at2"/>
<dbReference type="Proteomes" id="UP000298246">
    <property type="component" value="Unassembled WGS sequence"/>
</dbReference>
<dbReference type="InterPro" id="IPR035919">
    <property type="entry name" value="EAL_sf"/>
</dbReference>
<accession>A0A4Y8Q9H7</accession>
<dbReference type="SMART" id="SM00052">
    <property type="entry name" value="EAL"/>
    <property type="match status" value="1"/>
</dbReference>
<dbReference type="AlphaFoldDB" id="A0A4Y8Q9H7"/>
<dbReference type="RefSeq" id="WP_134749786.1">
    <property type="nucleotide sequence ID" value="NZ_MYFO02000007.1"/>
</dbReference>
<dbReference type="Pfam" id="PF00563">
    <property type="entry name" value="EAL"/>
    <property type="match status" value="1"/>
</dbReference>
<protein>
    <recommendedName>
        <fullName evidence="1">EAL domain-containing protein</fullName>
    </recommendedName>
</protein>
<dbReference type="InterPro" id="IPR018842">
    <property type="entry name" value="YkuI_C"/>
</dbReference>
<dbReference type="InterPro" id="IPR029151">
    <property type="entry name" value="Sensor-like_sf"/>
</dbReference>
<dbReference type="SUPFAM" id="SSF141868">
    <property type="entry name" value="EAL domain-like"/>
    <property type="match status" value="1"/>
</dbReference>
<sequence>MNGDESTLLPKEEAVPYFQPIVSLQNQGIFGYEALGRRVRQGRVESLGPFFHDPRVGADMQLYIDRHLREQSLTKLASASHSASLFINLKPSWIFKAYKENRTLPTIQLIRKIGIDPARIVVEITEEEFNGRLEDLISIVELYRQEGCTVAIDDIGSGFSNFDRIAMLQPKIMKIDLNILKKSDKHTGYKALLQSFSVLSAQMGASLLVEGVETKSDLQNALRAGARFAQGYLFSKAEPDFQQPDVYQEMLKEEMRLYSDSEFERCRRLTSLQTSLAHLTGASRPIATAEDADEVIEQVARTITDSAIRMFICREDGYQISSNYHRRDEIWCKDQTFRGSNWIWRPYFIANIHLMHTHSQGILSQTYTDLDSSSLIQTYSCSLGGGYYLFLDLMT</sequence>
<gene>
    <name evidence="2" type="ORF">B5M42_03530</name>
</gene>